<accession>A0ABN7VBM6</accession>
<dbReference type="Proteomes" id="UP000789901">
    <property type="component" value="Unassembled WGS sequence"/>
</dbReference>
<reference evidence="1 2" key="1">
    <citation type="submission" date="2021-06" db="EMBL/GenBank/DDBJ databases">
        <authorList>
            <person name="Kallberg Y."/>
            <person name="Tangrot J."/>
            <person name="Rosling A."/>
        </authorList>
    </citation>
    <scope>NUCLEOTIDE SEQUENCE [LARGE SCALE GENOMIC DNA]</scope>
    <source>
        <strain evidence="1 2">120-4 pot B 10/14</strain>
    </source>
</reference>
<sequence length="127" mass="14556">MEKLSSTNTCENKGDINKHVTTIQINITSRFLLICTNASVQILPEVVLSEVETEFPLCMTIKVHDLIITSHHADKQMTKEIKIKLLAPHNSISQNELEHLYNSQNSIYDNMKLHQLIKRDCLCARKI</sequence>
<evidence type="ECO:0000313" key="2">
    <source>
        <dbReference type="Proteomes" id="UP000789901"/>
    </source>
</evidence>
<gene>
    <name evidence="1" type="ORF">GMARGA_LOCUS16779</name>
</gene>
<name>A0ABN7VBM6_GIGMA</name>
<organism evidence="1 2">
    <name type="scientific">Gigaspora margarita</name>
    <dbReference type="NCBI Taxonomy" id="4874"/>
    <lineage>
        <taxon>Eukaryota</taxon>
        <taxon>Fungi</taxon>
        <taxon>Fungi incertae sedis</taxon>
        <taxon>Mucoromycota</taxon>
        <taxon>Glomeromycotina</taxon>
        <taxon>Glomeromycetes</taxon>
        <taxon>Diversisporales</taxon>
        <taxon>Gigasporaceae</taxon>
        <taxon>Gigaspora</taxon>
    </lineage>
</organism>
<protein>
    <submittedName>
        <fullName evidence="1">11540_t:CDS:1</fullName>
    </submittedName>
</protein>
<proteinExistence type="predicted"/>
<evidence type="ECO:0000313" key="1">
    <source>
        <dbReference type="EMBL" id="CAG8754594.1"/>
    </source>
</evidence>
<keyword evidence="2" id="KW-1185">Reference proteome</keyword>
<dbReference type="EMBL" id="CAJVQB010012318">
    <property type="protein sequence ID" value="CAG8754594.1"/>
    <property type="molecule type" value="Genomic_DNA"/>
</dbReference>
<comment type="caution">
    <text evidence="1">The sequence shown here is derived from an EMBL/GenBank/DDBJ whole genome shotgun (WGS) entry which is preliminary data.</text>
</comment>